<sequence>MTEISVANEAINTPSQECNEDTDFSIRRNKCKGQVLANKGDASTDCTPTFNDVDENFSSAIGLASLTVKTSLTFKKPTNQESKTHSFDEDTQCESFTDSDGDVTLEDNECMMSEEEYVDLMEKTFFLVKDALDRRFRPLLSPTILKNKMYSILRKSPVLVEPDLLFEEGALEKSITMKRTRSHPTTPLCNRMVSIHANRKIYFDSMKKASSVRGQKESQISALFSFLRKE</sequence>
<reference evidence="2" key="1">
    <citation type="submission" date="2023-07" db="EMBL/GenBank/DDBJ databases">
        <authorList>
            <consortium name="AG Swart"/>
            <person name="Singh M."/>
            <person name="Singh A."/>
            <person name="Seah K."/>
            <person name="Emmerich C."/>
        </authorList>
    </citation>
    <scope>NUCLEOTIDE SEQUENCE</scope>
    <source>
        <strain evidence="2">DP1</strain>
    </source>
</reference>
<proteinExistence type="predicted"/>
<feature type="compositionally biased region" description="Acidic residues" evidence="1">
    <location>
        <begin position="89"/>
        <end position="100"/>
    </location>
</feature>
<accession>A0AAD2DA04</accession>
<evidence type="ECO:0000313" key="3">
    <source>
        <dbReference type="Proteomes" id="UP001295684"/>
    </source>
</evidence>
<evidence type="ECO:0000256" key="1">
    <source>
        <dbReference type="SAM" id="MobiDB-lite"/>
    </source>
</evidence>
<name>A0AAD2DA04_EUPCR</name>
<protein>
    <submittedName>
        <fullName evidence="2">Uncharacterized protein</fullName>
    </submittedName>
</protein>
<dbReference type="AlphaFoldDB" id="A0AAD2DA04"/>
<organism evidence="2 3">
    <name type="scientific">Euplotes crassus</name>
    <dbReference type="NCBI Taxonomy" id="5936"/>
    <lineage>
        <taxon>Eukaryota</taxon>
        <taxon>Sar</taxon>
        <taxon>Alveolata</taxon>
        <taxon>Ciliophora</taxon>
        <taxon>Intramacronucleata</taxon>
        <taxon>Spirotrichea</taxon>
        <taxon>Hypotrichia</taxon>
        <taxon>Euplotida</taxon>
        <taxon>Euplotidae</taxon>
        <taxon>Moneuplotes</taxon>
    </lineage>
</organism>
<evidence type="ECO:0000313" key="2">
    <source>
        <dbReference type="EMBL" id="CAI2384968.1"/>
    </source>
</evidence>
<comment type="caution">
    <text evidence="2">The sequence shown here is derived from an EMBL/GenBank/DDBJ whole genome shotgun (WGS) entry which is preliminary data.</text>
</comment>
<feature type="region of interest" description="Disordered" evidence="1">
    <location>
        <begin position="78"/>
        <end position="100"/>
    </location>
</feature>
<dbReference type="Proteomes" id="UP001295684">
    <property type="component" value="Unassembled WGS sequence"/>
</dbReference>
<gene>
    <name evidence="2" type="ORF">ECRASSUSDP1_LOCUS26508</name>
</gene>
<keyword evidence="3" id="KW-1185">Reference proteome</keyword>
<dbReference type="EMBL" id="CAMPGE010027326">
    <property type="protein sequence ID" value="CAI2384968.1"/>
    <property type="molecule type" value="Genomic_DNA"/>
</dbReference>